<proteinExistence type="predicted"/>
<dbReference type="EMBL" id="LR900193">
    <property type="protein sequence ID" value="CAD7244641.1"/>
    <property type="molecule type" value="Genomic_DNA"/>
</dbReference>
<sequence>MLARRVFLPLKTKQVFNNGTPENNRLVVSSAFFLASCGFCISMFSVKQLVETSTAAASHPLQRLFGSSNRPSMP</sequence>
<protein>
    <submittedName>
        <fullName evidence="1">Uncharacterized protein</fullName>
    </submittedName>
</protein>
<name>A0A7R9A1D9_9CRUS</name>
<accession>A0A7R9A1D9</accession>
<organism evidence="1">
    <name type="scientific">Darwinula stevensoni</name>
    <dbReference type="NCBI Taxonomy" id="69355"/>
    <lineage>
        <taxon>Eukaryota</taxon>
        <taxon>Metazoa</taxon>
        <taxon>Ecdysozoa</taxon>
        <taxon>Arthropoda</taxon>
        <taxon>Crustacea</taxon>
        <taxon>Oligostraca</taxon>
        <taxon>Ostracoda</taxon>
        <taxon>Podocopa</taxon>
        <taxon>Podocopida</taxon>
        <taxon>Darwinulocopina</taxon>
        <taxon>Darwinuloidea</taxon>
        <taxon>Darwinulidae</taxon>
        <taxon>Darwinula</taxon>
    </lineage>
</organism>
<evidence type="ECO:0000313" key="2">
    <source>
        <dbReference type="Proteomes" id="UP000677054"/>
    </source>
</evidence>
<dbReference type="Proteomes" id="UP000677054">
    <property type="component" value="Unassembled WGS sequence"/>
</dbReference>
<gene>
    <name evidence="1" type="ORF">DSTB1V02_LOCUS4531</name>
</gene>
<dbReference type="EMBL" id="CAJPEV010000676">
    <property type="protein sequence ID" value="CAG0887528.1"/>
    <property type="molecule type" value="Genomic_DNA"/>
</dbReference>
<keyword evidence="2" id="KW-1185">Reference proteome</keyword>
<reference evidence="1" key="1">
    <citation type="submission" date="2020-11" db="EMBL/GenBank/DDBJ databases">
        <authorList>
            <person name="Tran Van P."/>
        </authorList>
    </citation>
    <scope>NUCLEOTIDE SEQUENCE</scope>
</reference>
<dbReference type="AlphaFoldDB" id="A0A7R9A1D9"/>
<evidence type="ECO:0000313" key="1">
    <source>
        <dbReference type="EMBL" id="CAD7244641.1"/>
    </source>
</evidence>